<evidence type="ECO:0000313" key="7">
    <source>
        <dbReference type="EMBL" id="CAF4240673.1"/>
    </source>
</evidence>
<dbReference type="PANTHER" id="PTHR11246:SF3">
    <property type="entry name" value="CROOKED NECK-LIKE PROTEIN 1"/>
    <property type="match status" value="1"/>
</dbReference>
<dbReference type="PANTHER" id="PTHR11246">
    <property type="entry name" value="PRE-MRNA SPLICING FACTOR"/>
    <property type="match status" value="1"/>
</dbReference>
<evidence type="ECO:0000256" key="2">
    <source>
        <dbReference type="ARBA" id="ARBA00008644"/>
    </source>
</evidence>
<dbReference type="InterPro" id="IPR003107">
    <property type="entry name" value="HAT"/>
</dbReference>
<dbReference type="EMBL" id="CAJOBJ010025327">
    <property type="protein sequence ID" value="CAF4240673.1"/>
    <property type="molecule type" value="Genomic_DNA"/>
</dbReference>
<protein>
    <recommendedName>
        <fullName evidence="9">Crooked neck protein</fullName>
    </recommendedName>
</protein>
<dbReference type="Proteomes" id="UP000681720">
    <property type="component" value="Unassembled WGS sequence"/>
</dbReference>
<dbReference type="GO" id="GO:0071007">
    <property type="term" value="C:U2-type catalytic step 2 spliceosome"/>
    <property type="evidence" value="ECO:0007669"/>
    <property type="project" value="TreeGrafter"/>
</dbReference>
<sequence>EKRYWRRYIYIWINYALFEELEAEDIERTREVYKACINLIPHKKFTFAKIWLYYAHFEIRQKELGSVRKILVSILKI</sequence>
<gene>
    <name evidence="7" type="ORF">GIL414_LOCUS23247</name>
</gene>
<evidence type="ECO:0000256" key="5">
    <source>
        <dbReference type="ARBA" id="ARBA00023187"/>
    </source>
</evidence>
<evidence type="ECO:0000256" key="4">
    <source>
        <dbReference type="ARBA" id="ARBA00022737"/>
    </source>
</evidence>
<dbReference type="GO" id="GO:0000974">
    <property type="term" value="C:Prp19 complex"/>
    <property type="evidence" value="ECO:0007669"/>
    <property type="project" value="TreeGrafter"/>
</dbReference>
<comment type="subcellular location">
    <subcellularLocation>
        <location evidence="1">Nucleus</location>
    </subcellularLocation>
</comment>
<dbReference type="GO" id="GO:0071014">
    <property type="term" value="C:post-mRNA release spliceosomal complex"/>
    <property type="evidence" value="ECO:0007669"/>
    <property type="project" value="TreeGrafter"/>
</dbReference>
<reference evidence="7" key="1">
    <citation type="submission" date="2021-02" db="EMBL/GenBank/DDBJ databases">
        <authorList>
            <person name="Nowell W R."/>
        </authorList>
    </citation>
    <scope>NUCLEOTIDE SEQUENCE</scope>
</reference>
<dbReference type="InterPro" id="IPR045075">
    <property type="entry name" value="Syf1-like"/>
</dbReference>
<comment type="caution">
    <text evidence="7">The sequence shown here is derived from an EMBL/GenBank/DDBJ whole genome shotgun (WGS) entry which is preliminary data.</text>
</comment>
<evidence type="ECO:0000313" key="8">
    <source>
        <dbReference type="Proteomes" id="UP000681720"/>
    </source>
</evidence>
<keyword evidence="4" id="KW-0677">Repeat</keyword>
<dbReference type="GO" id="GO:0000245">
    <property type="term" value="P:spliceosomal complex assembly"/>
    <property type="evidence" value="ECO:0007669"/>
    <property type="project" value="TreeGrafter"/>
</dbReference>
<evidence type="ECO:0008006" key="9">
    <source>
        <dbReference type="Google" id="ProtNLM"/>
    </source>
</evidence>
<evidence type="ECO:0000256" key="6">
    <source>
        <dbReference type="ARBA" id="ARBA00023242"/>
    </source>
</evidence>
<dbReference type="AlphaFoldDB" id="A0A8S2SM42"/>
<feature type="non-terminal residue" evidence="7">
    <location>
        <position position="1"/>
    </location>
</feature>
<evidence type="ECO:0000256" key="1">
    <source>
        <dbReference type="ARBA" id="ARBA00004123"/>
    </source>
</evidence>
<comment type="similarity">
    <text evidence="2">Belongs to the crooked-neck family.</text>
</comment>
<keyword evidence="6" id="KW-0539">Nucleus</keyword>
<proteinExistence type="inferred from homology"/>
<evidence type="ECO:0000256" key="3">
    <source>
        <dbReference type="ARBA" id="ARBA00022664"/>
    </source>
</evidence>
<dbReference type="GO" id="GO:0071011">
    <property type="term" value="C:precatalytic spliceosome"/>
    <property type="evidence" value="ECO:0007669"/>
    <property type="project" value="TreeGrafter"/>
</dbReference>
<keyword evidence="5" id="KW-0508">mRNA splicing</keyword>
<dbReference type="InterPro" id="IPR011990">
    <property type="entry name" value="TPR-like_helical_dom_sf"/>
</dbReference>
<name>A0A8S2SM42_9BILA</name>
<dbReference type="SMART" id="SM00386">
    <property type="entry name" value="HAT"/>
    <property type="match status" value="1"/>
</dbReference>
<accession>A0A8S2SM42</accession>
<organism evidence="7 8">
    <name type="scientific">Rotaria magnacalcarata</name>
    <dbReference type="NCBI Taxonomy" id="392030"/>
    <lineage>
        <taxon>Eukaryota</taxon>
        <taxon>Metazoa</taxon>
        <taxon>Spiralia</taxon>
        <taxon>Gnathifera</taxon>
        <taxon>Rotifera</taxon>
        <taxon>Eurotatoria</taxon>
        <taxon>Bdelloidea</taxon>
        <taxon>Philodinida</taxon>
        <taxon>Philodinidae</taxon>
        <taxon>Rotaria</taxon>
    </lineage>
</organism>
<keyword evidence="3" id="KW-0507">mRNA processing</keyword>
<dbReference type="SUPFAM" id="SSF48452">
    <property type="entry name" value="TPR-like"/>
    <property type="match status" value="1"/>
</dbReference>
<dbReference type="Gene3D" id="1.25.40.10">
    <property type="entry name" value="Tetratricopeptide repeat domain"/>
    <property type="match status" value="1"/>
</dbReference>